<feature type="transmembrane region" description="Helical" evidence="1">
    <location>
        <begin position="37"/>
        <end position="57"/>
    </location>
</feature>
<keyword evidence="1" id="KW-1133">Transmembrane helix</keyword>
<gene>
    <name evidence="2" type="ORF">F959_00314</name>
</gene>
<sequence>MGNFVYLGFYLLALFISTFFAYLSYRKAMIKYEYKISIFAILLPTVLLNIFLIIIGTLRGESIFFYSLILLLNIIGPYLAIRKVSNYKNQM</sequence>
<name>N8YP74_ACIVR</name>
<evidence type="ECO:0000256" key="1">
    <source>
        <dbReference type="SAM" id="Phobius"/>
    </source>
</evidence>
<proteinExistence type="predicted"/>
<dbReference type="Proteomes" id="UP000018445">
    <property type="component" value="Unassembled WGS sequence"/>
</dbReference>
<keyword evidence="3" id="KW-1185">Reference proteome</keyword>
<dbReference type="HOGENOM" id="CLU_2420349_0_0_6"/>
<organism evidence="2 3">
    <name type="scientific">Acinetobacter venetianus (strain ATCC 31012 / DSM 23050 / BCRC 14357 / CCUG 45561 / CIP 110063 / KCTC 2702 / LMG 19082 / RAG-1)</name>
    <dbReference type="NCBI Taxonomy" id="1191460"/>
    <lineage>
        <taxon>Bacteria</taxon>
        <taxon>Pseudomonadati</taxon>
        <taxon>Pseudomonadota</taxon>
        <taxon>Gammaproteobacteria</taxon>
        <taxon>Moraxellales</taxon>
        <taxon>Moraxellaceae</taxon>
        <taxon>Acinetobacter</taxon>
    </lineage>
</organism>
<feature type="transmembrane region" description="Helical" evidence="1">
    <location>
        <begin position="6"/>
        <end position="25"/>
    </location>
</feature>
<keyword evidence="1" id="KW-0472">Membrane</keyword>
<protein>
    <submittedName>
        <fullName evidence="2">Uncharacterized protein</fullName>
    </submittedName>
</protein>
<accession>N8YP74</accession>
<keyword evidence="1" id="KW-0812">Transmembrane</keyword>
<comment type="caution">
    <text evidence="2">The sequence shown here is derived from an EMBL/GenBank/DDBJ whole genome shotgun (WGS) entry which is preliminary data.</text>
</comment>
<evidence type="ECO:0000313" key="3">
    <source>
        <dbReference type="Proteomes" id="UP000018445"/>
    </source>
</evidence>
<evidence type="ECO:0000313" key="2">
    <source>
        <dbReference type="EMBL" id="ENV38622.1"/>
    </source>
</evidence>
<dbReference type="PATRIC" id="fig|1191460.12.peg.310"/>
<dbReference type="AlphaFoldDB" id="N8YP74"/>
<feature type="transmembrane region" description="Helical" evidence="1">
    <location>
        <begin position="63"/>
        <end position="81"/>
    </location>
</feature>
<reference evidence="2 3" key="1">
    <citation type="submission" date="2013-02" db="EMBL/GenBank/DDBJ databases">
        <title>The Genome Sequence of Acinetobacter venetianus CIP 110063.</title>
        <authorList>
            <consortium name="The Broad Institute Genome Sequencing Platform"/>
            <consortium name="The Broad Institute Genome Sequencing Center for Infectious Disease"/>
            <person name="Cerqueira G."/>
            <person name="Feldgarden M."/>
            <person name="Courvalin P."/>
            <person name="Perichon B."/>
            <person name="Grillot-Courvalin C."/>
            <person name="Clermont D."/>
            <person name="Rocha E."/>
            <person name="Yoon E.-J."/>
            <person name="Nemec A."/>
            <person name="Walker B."/>
            <person name="Young S.K."/>
            <person name="Zeng Q."/>
            <person name="Gargeya S."/>
            <person name="Fitzgerald M."/>
            <person name="Haas B."/>
            <person name="Abouelleil A."/>
            <person name="Alvarado L."/>
            <person name="Arachchi H.M."/>
            <person name="Berlin A.M."/>
            <person name="Chapman S.B."/>
            <person name="Dewar J."/>
            <person name="Goldberg J."/>
            <person name="Griggs A."/>
            <person name="Gujja S."/>
            <person name="Hansen M."/>
            <person name="Howarth C."/>
            <person name="Imamovic A."/>
            <person name="Larimer J."/>
            <person name="McCowan C."/>
            <person name="Murphy C."/>
            <person name="Neiman D."/>
            <person name="Pearson M."/>
            <person name="Priest M."/>
            <person name="Roberts A."/>
            <person name="Saif S."/>
            <person name="Shea T."/>
            <person name="Sisk P."/>
            <person name="Sykes S."/>
            <person name="Wortman J."/>
            <person name="Nusbaum C."/>
            <person name="Birren B."/>
        </authorList>
    </citation>
    <scope>NUCLEOTIDE SEQUENCE [LARGE SCALE GENOMIC DNA]</scope>
    <source>
        <strain evidence="3">ATCC 31012 / DSM 23050 / BCRC 14357 / CCUG 45561 / CIP 110063 / KCTC 2702 / LMG 19082 / RAG-1</strain>
    </source>
</reference>
<dbReference type="EMBL" id="APPO01000003">
    <property type="protein sequence ID" value="ENV38622.1"/>
    <property type="molecule type" value="Genomic_DNA"/>
</dbReference>